<proteinExistence type="predicted"/>
<comment type="caution">
    <text evidence="2">The sequence shown here is derived from an EMBL/GenBank/DDBJ whole genome shotgun (WGS) entry which is preliminary data.</text>
</comment>
<reference evidence="2 3" key="1">
    <citation type="submission" date="2023-12" db="EMBL/GenBank/DDBJ databases">
        <title>Gut-associated functions are favored during microbiome assembly across C. elegans life.</title>
        <authorList>
            <person name="Zimmermann J."/>
        </authorList>
    </citation>
    <scope>NUCLEOTIDE SEQUENCE [LARGE SCALE GENOMIC DNA]</scope>
    <source>
        <strain evidence="2 3">MYb71</strain>
    </source>
</reference>
<evidence type="ECO:0000313" key="3">
    <source>
        <dbReference type="Proteomes" id="UP001375812"/>
    </source>
</evidence>
<accession>A0ABU8PHB4</accession>
<dbReference type="EMBL" id="JBBGZH010000002">
    <property type="protein sequence ID" value="MEJ5021589.1"/>
    <property type="molecule type" value="Genomic_DNA"/>
</dbReference>
<evidence type="ECO:0000256" key="1">
    <source>
        <dbReference type="SAM" id="MobiDB-lite"/>
    </source>
</evidence>
<dbReference type="Proteomes" id="UP001375812">
    <property type="component" value="Unassembled WGS sequence"/>
</dbReference>
<feature type="compositionally biased region" description="Basic and acidic residues" evidence="1">
    <location>
        <begin position="49"/>
        <end position="64"/>
    </location>
</feature>
<protein>
    <submittedName>
        <fullName evidence="2">Uncharacterized protein</fullName>
    </submittedName>
</protein>
<name>A0ABU8PHB4_9HYPH</name>
<evidence type="ECO:0000313" key="2">
    <source>
        <dbReference type="EMBL" id="MEJ5021589.1"/>
    </source>
</evidence>
<feature type="region of interest" description="Disordered" evidence="1">
    <location>
        <begin position="45"/>
        <end position="64"/>
    </location>
</feature>
<keyword evidence="3" id="KW-1185">Reference proteome</keyword>
<dbReference type="RefSeq" id="WP_146114471.1">
    <property type="nucleotide sequence ID" value="NZ_JBBGZH010000002.1"/>
</dbReference>
<gene>
    <name evidence="2" type="ORF">WH297_17910</name>
</gene>
<organism evidence="2 3">
    <name type="scientific">Ochrobactrum vermis</name>
    <dbReference type="NCBI Taxonomy" id="1827297"/>
    <lineage>
        <taxon>Bacteria</taxon>
        <taxon>Pseudomonadati</taxon>
        <taxon>Pseudomonadota</taxon>
        <taxon>Alphaproteobacteria</taxon>
        <taxon>Hyphomicrobiales</taxon>
        <taxon>Brucellaceae</taxon>
        <taxon>Brucella/Ochrobactrum group</taxon>
        <taxon>Ochrobactrum</taxon>
    </lineage>
</organism>
<sequence length="64" mass="7304">MPNVTFGGKKFESLILWLSCDEAQLRGPTPKALLYRSKMGTASPQEPIRWIDPDTMGKEMHRKL</sequence>